<dbReference type="Proteomes" id="UP000001646">
    <property type="component" value="Unplaced"/>
</dbReference>
<dbReference type="InterPro" id="IPR027408">
    <property type="entry name" value="PNPase/RNase_PH_dom_sf"/>
</dbReference>
<dbReference type="Ensembl" id="ENSACAT00000051416.1">
    <property type="protein sequence ID" value="ENSACAP00000026987.1"/>
    <property type="gene ID" value="ENSACAG00000045307.1"/>
</dbReference>
<proteinExistence type="inferred from homology"/>
<comment type="subcellular location">
    <subcellularLocation>
        <location evidence="1">Nucleus</location>
        <location evidence="1">Nucleolus</location>
    </subcellularLocation>
</comment>
<dbReference type="GeneTree" id="ENSGT00950000183130"/>
<reference evidence="6" key="1">
    <citation type="submission" date="2009-12" db="EMBL/GenBank/DDBJ databases">
        <title>The Genome Sequence of Anolis carolinensis (Green Anole Lizard).</title>
        <authorList>
            <consortium name="The Genome Sequencing Platform"/>
            <person name="Di Palma F."/>
            <person name="Alfoldi J."/>
            <person name="Heiman D."/>
            <person name="Young S."/>
            <person name="Grabherr M."/>
            <person name="Johnson J."/>
            <person name="Lander E.S."/>
            <person name="Lindblad-Toh K."/>
        </authorList>
    </citation>
    <scope>NUCLEOTIDE SEQUENCE [LARGE SCALE GENOMIC DNA]</scope>
    <source>
        <strain evidence="6">JBL SC #1</strain>
    </source>
</reference>
<dbReference type="GO" id="GO:0005730">
    <property type="term" value="C:nucleolus"/>
    <property type="evidence" value="ECO:0007669"/>
    <property type="project" value="UniProtKB-SubCell"/>
</dbReference>
<dbReference type="InterPro" id="IPR015847">
    <property type="entry name" value="ExoRNase_PH_dom2"/>
</dbReference>
<evidence type="ECO:0000256" key="4">
    <source>
        <dbReference type="ARBA" id="ARBA00022552"/>
    </source>
</evidence>
<dbReference type="Gene3D" id="3.30.230.70">
    <property type="entry name" value="GHMP Kinase, N-terminal domain"/>
    <property type="match status" value="1"/>
</dbReference>
<feature type="domain" description="Exoribonuclease phosphorolytic" evidence="5">
    <location>
        <begin position="50"/>
        <end position="113"/>
    </location>
</feature>
<evidence type="ECO:0000256" key="1">
    <source>
        <dbReference type="ARBA" id="ARBA00004604"/>
    </source>
</evidence>
<keyword evidence="4" id="KW-0698">rRNA processing</keyword>
<evidence type="ECO:0000256" key="2">
    <source>
        <dbReference type="ARBA" id="ARBA00006678"/>
    </source>
</evidence>
<sequence>MTNSQGGAYWLTFNSVFFRIPKVRVLDDEGGREIELSDDPYDCIRLNVDNVPCIVTLSKIGYRHVVDATLQEEACSLASLLISVTSRGAMTCMKKVGRGSLDPESIFEMMEVSGACK</sequence>
<keyword evidence="3" id="KW-0963">Cytoplasm</keyword>
<reference evidence="6" key="2">
    <citation type="submission" date="2025-08" db="UniProtKB">
        <authorList>
            <consortium name="Ensembl"/>
        </authorList>
    </citation>
    <scope>IDENTIFICATION</scope>
</reference>
<dbReference type="Pfam" id="PF03725">
    <property type="entry name" value="RNase_PH_C"/>
    <property type="match status" value="1"/>
</dbReference>
<dbReference type="PANTHER" id="PTHR11097">
    <property type="entry name" value="EXOSOME COMPLEX EXONUCLEASE RIBOSOMAL RNA PROCESSING PROTEIN"/>
    <property type="match status" value="1"/>
</dbReference>
<keyword evidence="7" id="KW-1185">Reference proteome</keyword>
<evidence type="ECO:0000259" key="5">
    <source>
        <dbReference type="Pfam" id="PF03725"/>
    </source>
</evidence>
<evidence type="ECO:0000313" key="6">
    <source>
        <dbReference type="Ensembl" id="ENSACAP00000026987.1"/>
    </source>
</evidence>
<dbReference type="GO" id="GO:0006364">
    <property type="term" value="P:rRNA processing"/>
    <property type="evidence" value="ECO:0007669"/>
    <property type="project" value="UniProtKB-KW"/>
</dbReference>
<dbReference type="InterPro" id="IPR036345">
    <property type="entry name" value="ExoRNase_PH_dom2_sf"/>
</dbReference>
<dbReference type="PANTHER" id="PTHR11097:SF8">
    <property type="entry name" value="EXOSOME COMPLEX COMPONENT RRP42"/>
    <property type="match status" value="1"/>
</dbReference>
<evidence type="ECO:0000313" key="7">
    <source>
        <dbReference type="Proteomes" id="UP000001646"/>
    </source>
</evidence>
<organism evidence="6 7">
    <name type="scientific">Anolis carolinensis</name>
    <name type="common">Green anole</name>
    <name type="synonym">American chameleon</name>
    <dbReference type="NCBI Taxonomy" id="28377"/>
    <lineage>
        <taxon>Eukaryota</taxon>
        <taxon>Metazoa</taxon>
        <taxon>Chordata</taxon>
        <taxon>Craniata</taxon>
        <taxon>Vertebrata</taxon>
        <taxon>Euteleostomi</taxon>
        <taxon>Lepidosauria</taxon>
        <taxon>Squamata</taxon>
        <taxon>Bifurcata</taxon>
        <taxon>Unidentata</taxon>
        <taxon>Episquamata</taxon>
        <taxon>Toxicofera</taxon>
        <taxon>Iguania</taxon>
        <taxon>Dactyloidae</taxon>
        <taxon>Anolis</taxon>
    </lineage>
</organism>
<dbReference type="AlphaFoldDB" id="A0A803SVJ7"/>
<dbReference type="InterPro" id="IPR050590">
    <property type="entry name" value="Exosome_comp_Rrp42_subfam"/>
</dbReference>
<protein>
    <recommendedName>
        <fullName evidence="5">Exoribonuclease phosphorolytic domain-containing protein</fullName>
    </recommendedName>
</protein>
<name>A0A803SVJ7_ANOCA</name>
<accession>A0A803SVJ7</accession>
<dbReference type="InParanoid" id="A0A803SVJ7"/>
<dbReference type="SUPFAM" id="SSF55666">
    <property type="entry name" value="Ribonuclease PH domain 2-like"/>
    <property type="match status" value="1"/>
</dbReference>
<reference evidence="6" key="3">
    <citation type="submission" date="2025-09" db="UniProtKB">
        <authorList>
            <consortium name="Ensembl"/>
        </authorList>
    </citation>
    <scope>IDENTIFICATION</scope>
</reference>
<evidence type="ECO:0000256" key="3">
    <source>
        <dbReference type="ARBA" id="ARBA00022490"/>
    </source>
</evidence>
<comment type="similarity">
    <text evidence="2">Belongs to the RNase PH family.</text>
</comment>